<dbReference type="PANTHER" id="PTHR46093">
    <property type="entry name" value="ACYL-COA-BINDING DOMAIN-CONTAINING PROTEIN 5"/>
    <property type="match status" value="1"/>
</dbReference>
<keyword evidence="1" id="KW-0880">Kelch repeat</keyword>
<dbReference type="Pfam" id="PF24681">
    <property type="entry name" value="Kelch_KLHDC2_KLHL20_DRC7"/>
    <property type="match status" value="1"/>
</dbReference>
<dbReference type="InterPro" id="IPR015915">
    <property type="entry name" value="Kelch-typ_b-propeller"/>
</dbReference>
<accession>A0A150G034</accession>
<keyword evidence="4" id="KW-1185">Reference proteome</keyword>
<comment type="caution">
    <text evidence="3">The sequence shown here is derived from an EMBL/GenBank/DDBJ whole genome shotgun (WGS) entry which is preliminary data.</text>
</comment>
<dbReference type="PANTHER" id="PTHR46093:SF18">
    <property type="entry name" value="FIBRONECTIN TYPE-III DOMAIN-CONTAINING PROTEIN"/>
    <property type="match status" value="1"/>
</dbReference>
<dbReference type="Gene3D" id="2.120.10.80">
    <property type="entry name" value="Kelch-type beta propeller"/>
    <property type="match status" value="1"/>
</dbReference>
<dbReference type="EMBL" id="LSYV01000098">
    <property type="protein sequence ID" value="KXZ43209.1"/>
    <property type="molecule type" value="Genomic_DNA"/>
</dbReference>
<dbReference type="OrthoDB" id="548621at2759"/>
<proteinExistence type="predicted"/>
<keyword evidence="2" id="KW-0677">Repeat</keyword>
<dbReference type="Proteomes" id="UP000075714">
    <property type="component" value="Unassembled WGS sequence"/>
</dbReference>
<evidence type="ECO:0000313" key="3">
    <source>
        <dbReference type="EMBL" id="KXZ43209.1"/>
    </source>
</evidence>
<protein>
    <submittedName>
        <fullName evidence="3">Uncharacterized protein</fullName>
    </submittedName>
</protein>
<organism evidence="3 4">
    <name type="scientific">Gonium pectorale</name>
    <name type="common">Green alga</name>
    <dbReference type="NCBI Taxonomy" id="33097"/>
    <lineage>
        <taxon>Eukaryota</taxon>
        <taxon>Viridiplantae</taxon>
        <taxon>Chlorophyta</taxon>
        <taxon>core chlorophytes</taxon>
        <taxon>Chlorophyceae</taxon>
        <taxon>CS clade</taxon>
        <taxon>Chlamydomonadales</taxon>
        <taxon>Volvocaceae</taxon>
        <taxon>Gonium</taxon>
    </lineage>
</organism>
<dbReference type="SUPFAM" id="SSF117281">
    <property type="entry name" value="Kelch motif"/>
    <property type="match status" value="1"/>
</dbReference>
<dbReference type="STRING" id="33097.A0A150G034"/>
<gene>
    <name evidence="3" type="ORF">GPECTOR_97g747</name>
</gene>
<reference evidence="4" key="1">
    <citation type="journal article" date="2016" name="Nat. Commun.">
        <title>The Gonium pectorale genome demonstrates co-option of cell cycle regulation during the evolution of multicellularity.</title>
        <authorList>
            <person name="Hanschen E.R."/>
            <person name="Marriage T.N."/>
            <person name="Ferris P.J."/>
            <person name="Hamaji T."/>
            <person name="Toyoda A."/>
            <person name="Fujiyama A."/>
            <person name="Neme R."/>
            <person name="Noguchi H."/>
            <person name="Minakuchi Y."/>
            <person name="Suzuki M."/>
            <person name="Kawai-Toyooka H."/>
            <person name="Smith D.R."/>
            <person name="Sparks H."/>
            <person name="Anderson J."/>
            <person name="Bakaric R."/>
            <person name="Luria V."/>
            <person name="Karger A."/>
            <person name="Kirschner M.W."/>
            <person name="Durand P.M."/>
            <person name="Michod R.E."/>
            <person name="Nozaki H."/>
            <person name="Olson B.J."/>
        </authorList>
    </citation>
    <scope>NUCLEOTIDE SEQUENCE [LARGE SCALE GENOMIC DNA]</scope>
    <source>
        <strain evidence="4">NIES-2863</strain>
    </source>
</reference>
<evidence type="ECO:0000256" key="2">
    <source>
        <dbReference type="ARBA" id="ARBA00022737"/>
    </source>
</evidence>
<evidence type="ECO:0000313" key="4">
    <source>
        <dbReference type="Proteomes" id="UP000075714"/>
    </source>
</evidence>
<dbReference type="AlphaFoldDB" id="A0A150G034"/>
<sequence>MVASGNGLVYTFGGRTGSAPADVLGSNSVEEYDPRSRALRSQVLLDWQNVPGRAGHAMVEWTDTGNRRHIVVYGGSAKSTADSSSSTANSSSAELLLSDVASFSLQTFKWLQHNDTGPGPSPRKYARAAIWGSNIMLVYGGLLADGTASSELWSYNLTARKWIGAVAPNVTLGDSPPALRSAALTVCGDFLLLYGGYLANIVSVPAPSPPPSRPSLVIKGDLFGPSAGGSGTGVLSFVLSKALYAVDLRALPAAATWIRAELVEAATGSPAGATHMAGLDVSAAYDERSDLLTIYSSGAGKP</sequence>
<evidence type="ECO:0000256" key="1">
    <source>
        <dbReference type="ARBA" id="ARBA00022441"/>
    </source>
</evidence>
<name>A0A150G034_GONPE</name>